<protein>
    <recommendedName>
        <fullName evidence="4">ribonuclease Z</fullName>
        <ecNumber evidence="4">3.1.26.11</ecNumber>
    </recommendedName>
</protein>
<feature type="region of interest" description="Disordered" evidence="11">
    <location>
        <begin position="672"/>
        <end position="733"/>
    </location>
</feature>
<evidence type="ECO:0000256" key="2">
    <source>
        <dbReference type="ARBA" id="ARBA00001947"/>
    </source>
</evidence>
<dbReference type="GO" id="GO:0042781">
    <property type="term" value="F:3'-tRNA processing endoribonuclease activity"/>
    <property type="evidence" value="ECO:0007669"/>
    <property type="project" value="UniProtKB-EC"/>
</dbReference>
<evidence type="ECO:0000256" key="3">
    <source>
        <dbReference type="ARBA" id="ARBA00007823"/>
    </source>
</evidence>
<evidence type="ECO:0000256" key="9">
    <source>
        <dbReference type="ARBA" id="ARBA00022801"/>
    </source>
</evidence>
<keyword evidence="5" id="KW-0819">tRNA processing</keyword>
<evidence type="ECO:0000256" key="7">
    <source>
        <dbReference type="ARBA" id="ARBA00022723"/>
    </source>
</evidence>
<gene>
    <name evidence="12" type="ORF">DFH08DRAFT_803733</name>
</gene>
<dbReference type="AlphaFoldDB" id="A0AAD7ADJ5"/>
<evidence type="ECO:0000256" key="5">
    <source>
        <dbReference type="ARBA" id="ARBA00022694"/>
    </source>
</evidence>
<keyword evidence="9" id="KW-0378">Hydrolase</keyword>
<keyword evidence="7" id="KW-0479">Metal-binding</keyword>
<comment type="similarity">
    <text evidence="3">Belongs to the RNase Z family.</text>
</comment>
<comment type="catalytic activity">
    <reaction evidence="1">
        <text>Endonucleolytic cleavage of RNA, removing extra 3' nucleotides from tRNA precursor, generating 3' termini of tRNAs. A 3'-hydroxy group is left at the tRNA terminus and a 5'-phosphoryl group is left at the trailer molecule.</text>
        <dbReference type="EC" id="3.1.26.11"/>
    </reaction>
</comment>
<evidence type="ECO:0000256" key="8">
    <source>
        <dbReference type="ARBA" id="ARBA00022759"/>
    </source>
</evidence>
<keyword evidence="6" id="KW-0540">Nuclease</keyword>
<accession>A0AAD7ADJ5</accession>
<dbReference type="PANTHER" id="PTHR12553">
    <property type="entry name" value="ZINC PHOSPHODIESTERASE ELAC PROTEIN 2"/>
    <property type="match status" value="1"/>
</dbReference>
<dbReference type="GO" id="GO:0046872">
    <property type="term" value="F:metal ion binding"/>
    <property type="evidence" value="ECO:0007669"/>
    <property type="project" value="UniProtKB-KW"/>
</dbReference>
<dbReference type="Gene3D" id="3.60.15.10">
    <property type="entry name" value="Ribonuclease Z/Hydroxyacylglutathione hydrolase-like"/>
    <property type="match status" value="1"/>
</dbReference>
<keyword evidence="13" id="KW-1185">Reference proteome</keyword>
<keyword evidence="8" id="KW-0255">Endonuclease</keyword>
<keyword evidence="10" id="KW-0862">Zinc</keyword>
<evidence type="ECO:0000256" key="1">
    <source>
        <dbReference type="ARBA" id="ARBA00000402"/>
    </source>
</evidence>
<evidence type="ECO:0000256" key="11">
    <source>
        <dbReference type="SAM" id="MobiDB-lite"/>
    </source>
</evidence>
<evidence type="ECO:0000256" key="10">
    <source>
        <dbReference type="ARBA" id="ARBA00022833"/>
    </source>
</evidence>
<dbReference type="Proteomes" id="UP001218218">
    <property type="component" value="Unassembled WGS sequence"/>
</dbReference>
<evidence type="ECO:0000313" key="13">
    <source>
        <dbReference type="Proteomes" id="UP001218218"/>
    </source>
</evidence>
<evidence type="ECO:0000256" key="4">
    <source>
        <dbReference type="ARBA" id="ARBA00012477"/>
    </source>
</evidence>
<name>A0AAD7ADJ5_9AGAR</name>
<proteinExistence type="inferred from homology"/>
<dbReference type="SUPFAM" id="SSF56281">
    <property type="entry name" value="Metallo-hydrolase/oxidoreductase"/>
    <property type="match status" value="1"/>
</dbReference>
<dbReference type="GO" id="GO:0005739">
    <property type="term" value="C:mitochondrion"/>
    <property type="evidence" value="ECO:0007669"/>
    <property type="project" value="TreeGrafter"/>
</dbReference>
<organism evidence="12 13">
    <name type="scientific">Mycena albidolilacea</name>
    <dbReference type="NCBI Taxonomy" id="1033008"/>
    <lineage>
        <taxon>Eukaryota</taxon>
        <taxon>Fungi</taxon>
        <taxon>Dikarya</taxon>
        <taxon>Basidiomycota</taxon>
        <taxon>Agaricomycotina</taxon>
        <taxon>Agaricomycetes</taxon>
        <taxon>Agaricomycetidae</taxon>
        <taxon>Agaricales</taxon>
        <taxon>Marasmiineae</taxon>
        <taxon>Mycenaceae</taxon>
        <taxon>Mycena</taxon>
    </lineage>
</organism>
<sequence>MVPNLTEDPTPCFQDENIVVYGIPILAVNKKVFAPRNEPEDLSAKKDIAWRDRVIMLRRLGVMFPDKNTPRPSNHPFQYFHQQLPKLSGQIPLNLRPAMAYVAMASHPIRPKFDSEKDETTGVSPEEQETVKAIDTATVEGDPPRDPTVVIILDVPSPSHIASLLDTFARSPFYRKFQSSDPKYIIQSIFHLCGENVLADKRYVEFMNKFPADTNHIISSPEHDRDLVTFQTVHQSTMNQLDPVAFPAPNFTAEPKKKWDEIPGLPANYFPLEAGMALHIRPSFRPAVIVPAVKTGDPASEFGLSRVALKQFKALQMEASKKDWGYRRMLLRRSKEGRDARKYQRLQRTYDDWARSLPKRQLNGGPVPSILIRIPEAGSILLDCGEGTWGQLVRQFGEPGANDVLRDLRCIFIGSMRIDRHGGLATLLAKRQQLKPPAPHPLYLMADYNIHLSLREVSDIEDLGIIDKPSRNGVVSVINEVIYSTFASGGFTDPGAWAEPSRSWEARKELCRVLGLVTFETLETEERRKSHPALNHSKSYGVVFRHKDGWCIMYAGSNVPQDTLFRAGARGVTVLIHDGHRDKEKLAVRRENSYDVRKIAARMQADHLLFTHLSGKTPYPRQPYSERTRKSKWKPRVAYAFDHANVSIGTLWKLNRYLPVLKQLLRDHRQNARRAQNIREQGEPSQGQDTVSEPEATNVEESRFTLHRLSPPPPTLRFGASLPVLRPESVPRS</sequence>
<comment type="cofactor">
    <cofactor evidence="2">
        <name>Zn(2+)</name>
        <dbReference type="ChEBI" id="CHEBI:29105"/>
    </cofactor>
</comment>
<comment type="caution">
    <text evidence="12">The sequence shown here is derived from an EMBL/GenBank/DDBJ whole genome shotgun (WGS) entry which is preliminary data.</text>
</comment>
<dbReference type="InterPro" id="IPR036866">
    <property type="entry name" value="RibonucZ/Hydroxyglut_hydro"/>
</dbReference>
<evidence type="ECO:0000313" key="12">
    <source>
        <dbReference type="EMBL" id="KAJ7355789.1"/>
    </source>
</evidence>
<dbReference type="PANTHER" id="PTHR12553:SF49">
    <property type="entry name" value="ZINC PHOSPHODIESTERASE ELAC PROTEIN 2"/>
    <property type="match status" value="1"/>
</dbReference>
<dbReference type="InterPro" id="IPR047151">
    <property type="entry name" value="RNZ2-like"/>
</dbReference>
<dbReference type="EC" id="3.1.26.11" evidence="4"/>
<dbReference type="EMBL" id="JARIHO010000009">
    <property type="protein sequence ID" value="KAJ7355789.1"/>
    <property type="molecule type" value="Genomic_DNA"/>
</dbReference>
<evidence type="ECO:0000256" key="6">
    <source>
        <dbReference type="ARBA" id="ARBA00022722"/>
    </source>
</evidence>
<reference evidence="12" key="1">
    <citation type="submission" date="2023-03" db="EMBL/GenBank/DDBJ databases">
        <title>Massive genome expansion in bonnet fungi (Mycena s.s.) driven by repeated elements and novel gene families across ecological guilds.</title>
        <authorList>
            <consortium name="Lawrence Berkeley National Laboratory"/>
            <person name="Harder C.B."/>
            <person name="Miyauchi S."/>
            <person name="Viragh M."/>
            <person name="Kuo A."/>
            <person name="Thoen E."/>
            <person name="Andreopoulos B."/>
            <person name="Lu D."/>
            <person name="Skrede I."/>
            <person name="Drula E."/>
            <person name="Henrissat B."/>
            <person name="Morin E."/>
            <person name="Kohler A."/>
            <person name="Barry K."/>
            <person name="LaButti K."/>
            <person name="Morin E."/>
            <person name="Salamov A."/>
            <person name="Lipzen A."/>
            <person name="Mereny Z."/>
            <person name="Hegedus B."/>
            <person name="Baldrian P."/>
            <person name="Stursova M."/>
            <person name="Weitz H."/>
            <person name="Taylor A."/>
            <person name="Grigoriev I.V."/>
            <person name="Nagy L.G."/>
            <person name="Martin F."/>
            <person name="Kauserud H."/>
        </authorList>
    </citation>
    <scope>NUCLEOTIDE SEQUENCE</scope>
    <source>
        <strain evidence="12">CBHHK002</strain>
    </source>
</reference>
<dbReference type="GO" id="GO:1990180">
    <property type="term" value="P:mitochondrial tRNA 3'-end processing"/>
    <property type="evidence" value="ECO:0007669"/>
    <property type="project" value="TreeGrafter"/>
</dbReference>